<dbReference type="PANTHER" id="PTHR37834">
    <property type="entry name" value="GDSL-LIKE LIPASE/ACYLHYDROLASE DOMAIN PROTEIN (AFU_ORTHOLOGUE AFUA_2G00620)"/>
    <property type="match status" value="1"/>
</dbReference>
<dbReference type="Pfam" id="PF00657">
    <property type="entry name" value="Lipase_GDSL"/>
    <property type="match status" value="1"/>
</dbReference>
<name>W7TVB2_9STRA</name>
<evidence type="ECO:0000313" key="2">
    <source>
        <dbReference type="EMBL" id="EWM24536.1"/>
    </source>
</evidence>
<reference evidence="2 3" key="1">
    <citation type="journal article" date="2014" name="Mol. Plant">
        <title>Chromosome Scale Genome Assembly and Transcriptome Profiling of Nannochloropsis gaditana in Nitrogen Depletion.</title>
        <authorList>
            <person name="Corteggiani Carpinelli E."/>
            <person name="Telatin A."/>
            <person name="Vitulo N."/>
            <person name="Forcato C."/>
            <person name="D'Angelo M."/>
            <person name="Schiavon R."/>
            <person name="Vezzi A."/>
            <person name="Giacometti G.M."/>
            <person name="Morosinotto T."/>
            <person name="Valle G."/>
        </authorList>
    </citation>
    <scope>NUCLEOTIDE SEQUENCE [LARGE SCALE GENOMIC DNA]</scope>
    <source>
        <strain evidence="2 3">B-31</strain>
    </source>
</reference>
<keyword evidence="3" id="KW-1185">Reference proteome</keyword>
<dbReference type="AlphaFoldDB" id="W7TVB2"/>
<proteinExistence type="predicted"/>
<dbReference type="Gene3D" id="2.60.120.260">
    <property type="entry name" value="Galactose-binding domain-like"/>
    <property type="match status" value="1"/>
</dbReference>
<gene>
    <name evidence="2" type="ORF">Naga_100175g3</name>
</gene>
<accession>W7TVB2</accession>
<evidence type="ECO:0000256" key="1">
    <source>
        <dbReference type="SAM" id="MobiDB-lite"/>
    </source>
</evidence>
<protein>
    <submittedName>
        <fullName evidence="2">Lipolytic protein g-d-s-l family</fullName>
    </submittedName>
</protein>
<dbReference type="InterPro" id="IPR052762">
    <property type="entry name" value="PCW_deacetylase/CE"/>
</dbReference>
<dbReference type="OrthoDB" id="426133at2759"/>
<dbReference type="EMBL" id="AZIL01001189">
    <property type="protein sequence ID" value="EWM24536.1"/>
    <property type="molecule type" value="Genomic_DNA"/>
</dbReference>
<feature type="region of interest" description="Disordered" evidence="1">
    <location>
        <begin position="379"/>
        <end position="400"/>
    </location>
</feature>
<sequence>MTMSNVRSTSKIVRSEANDAKKVKVTYSVMANVDLKPAWLSFMLFVFVMSNFVRDAWAITSRMGTVPSFQKQQDLPSFYTATDDDINWSGRVLRNEEYMRVVFDWPGVTASFQVDENATAVTVMVDDSSLVGTRFAVFYDSPTARHRKLREFRTLRGVFSYTLADVGILGAQGLRFEPNVTISMVHTQEAQFLSNNAAVNNVTVLGFGTDGFLSRPSPSTRRLEFIGDSITAGYGADGLAPCVGSVETNNYVLTWAHALCQSLDAECFVEAYSGVGVYASYPHPGTVEVTMPERFADTLASAHQLKNMTTGGLSPGFRWKVDASTFRPDALIFNLGTNDFCCGRGENSTFVEAYAAAYYQFVSKVLEFYAVPAGTRAKDLPIRPSSRKGPARAGDEPAEAPLGAAPAPVVFLGVGPMSARYQGATRGVVERLTRRGVRAILLDLMLDPTVLMGGCLGHPTGAVHAAVAEKAFPVVEATMGWKWSDVGWGKGWWCLLRQRKVGDGAKTSCFMGDEGLNVSTSSCPVYSLRLPVPFGGFLQASK</sequence>
<dbReference type="InterPro" id="IPR001087">
    <property type="entry name" value="GDSL"/>
</dbReference>
<dbReference type="GO" id="GO:0016788">
    <property type="term" value="F:hydrolase activity, acting on ester bonds"/>
    <property type="evidence" value="ECO:0007669"/>
    <property type="project" value="InterPro"/>
</dbReference>
<dbReference type="SUPFAM" id="SSF52266">
    <property type="entry name" value="SGNH hydrolase"/>
    <property type="match status" value="1"/>
</dbReference>
<dbReference type="Proteomes" id="UP000019335">
    <property type="component" value="Chromosome 13"/>
</dbReference>
<organism evidence="2 3">
    <name type="scientific">Nannochloropsis gaditana</name>
    <dbReference type="NCBI Taxonomy" id="72520"/>
    <lineage>
        <taxon>Eukaryota</taxon>
        <taxon>Sar</taxon>
        <taxon>Stramenopiles</taxon>
        <taxon>Ochrophyta</taxon>
        <taxon>Eustigmatophyceae</taxon>
        <taxon>Eustigmatales</taxon>
        <taxon>Monodopsidaceae</taxon>
        <taxon>Nannochloropsis</taxon>
    </lineage>
</organism>
<dbReference type="Gene3D" id="3.40.50.1110">
    <property type="entry name" value="SGNH hydrolase"/>
    <property type="match status" value="1"/>
</dbReference>
<dbReference type="PANTHER" id="PTHR37834:SF2">
    <property type="entry name" value="ESTERASE, SGNH HYDROLASE-TYPE"/>
    <property type="match status" value="1"/>
</dbReference>
<dbReference type="InterPro" id="IPR036514">
    <property type="entry name" value="SGNH_hydro_sf"/>
</dbReference>
<evidence type="ECO:0000313" key="3">
    <source>
        <dbReference type="Proteomes" id="UP000019335"/>
    </source>
</evidence>
<comment type="caution">
    <text evidence="2">The sequence shown here is derived from an EMBL/GenBank/DDBJ whole genome shotgun (WGS) entry which is preliminary data.</text>
</comment>